<organism evidence="5">
    <name type="scientific">Thermodesulfovibrio aggregans</name>
    <dbReference type="NCBI Taxonomy" id="86166"/>
    <lineage>
        <taxon>Bacteria</taxon>
        <taxon>Pseudomonadati</taxon>
        <taxon>Nitrospirota</taxon>
        <taxon>Thermodesulfovibrionia</taxon>
        <taxon>Thermodesulfovibrionales</taxon>
        <taxon>Thermodesulfovibrionaceae</taxon>
        <taxon>Thermodesulfovibrio</taxon>
    </lineage>
</organism>
<dbReference type="PANTHER" id="PTHR30404">
    <property type="entry name" value="N-ACETYLMURAMOYL-L-ALANINE AMIDASE"/>
    <property type="match status" value="1"/>
</dbReference>
<evidence type="ECO:0000256" key="2">
    <source>
        <dbReference type="ARBA" id="ARBA00011901"/>
    </source>
</evidence>
<comment type="catalytic activity">
    <reaction evidence="1">
        <text>Hydrolyzes the link between N-acetylmuramoyl residues and L-amino acid residues in certain cell-wall glycopeptides.</text>
        <dbReference type="EC" id="3.5.1.28"/>
    </reaction>
</comment>
<evidence type="ECO:0000313" key="5">
    <source>
        <dbReference type="EMBL" id="HGG98936.1"/>
    </source>
</evidence>
<dbReference type="EMBL" id="DTHO01000004">
    <property type="protein sequence ID" value="HGG98936.1"/>
    <property type="molecule type" value="Genomic_DNA"/>
</dbReference>
<dbReference type="GO" id="GO:0008745">
    <property type="term" value="F:N-acetylmuramoyl-L-alanine amidase activity"/>
    <property type="evidence" value="ECO:0007669"/>
    <property type="project" value="UniProtKB-EC"/>
</dbReference>
<evidence type="ECO:0000256" key="1">
    <source>
        <dbReference type="ARBA" id="ARBA00001561"/>
    </source>
</evidence>
<dbReference type="InterPro" id="IPR002508">
    <property type="entry name" value="MurNAc-LAA_cat"/>
</dbReference>
<dbReference type="InterPro" id="IPR050695">
    <property type="entry name" value="N-acetylmuramoyl_amidase_3"/>
</dbReference>
<dbReference type="GO" id="GO:0009253">
    <property type="term" value="P:peptidoglycan catabolic process"/>
    <property type="evidence" value="ECO:0007669"/>
    <property type="project" value="InterPro"/>
</dbReference>
<dbReference type="AlphaFoldDB" id="A0A7C4AIJ7"/>
<comment type="caution">
    <text evidence="5">The sequence shown here is derived from an EMBL/GenBank/DDBJ whole genome shotgun (WGS) entry which is preliminary data.</text>
</comment>
<dbReference type="GO" id="GO:0030288">
    <property type="term" value="C:outer membrane-bounded periplasmic space"/>
    <property type="evidence" value="ECO:0007669"/>
    <property type="project" value="TreeGrafter"/>
</dbReference>
<dbReference type="Pfam" id="PF01520">
    <property type="entry name" value="Amidase_3"/>
    <property type="match status" value="1"/>
</dbReference>
<sequence>MVKKFLIIIFLILLTPVYAQDNRKIFLKSGKHKDFYRFVFICEKSEITNSININLLNDGKIKIFFPDIFEIEYKGRILEEEDNIRGIKTLKKDKVLIIETSDIEEIKVARYDSPSRLVIDAYFKESVERQKVLKSLSILIDPGHGGKDTGFQIKENREKDIAIYIAKTVASRLTQKGIKASLTRASDEDLTLSRRMKIENSLKPSLFLSIHLCSSDNFYIYTSPGIKNPDIMINPFIRKLKEKFSEPVYTEKLPLFLLEKSVSPALMIEIPKRALSDKNYTNRVIDALVQAIIEKFALVEEKEKNE</sequence>
<dbReference type="SUPFAM" id="SSF53187">
    <property type="entry name" value="Zn-dependent exopeptidases"/>
    <property type="match status" value="1"/>
</dbReference>
<evidence type="ECO:0000256" key="3">
    <source>
        <dbReference type="ARBA" id="ARBA00022801"/>
    </source>
</evidence>
<feature type="domain" description="MurNAc-LAA" evidence="4">
    <location>
        <begin position="138"/>
        <end position="217"/>
    </location>
</feature>
<protein>
    <recommendedName>
        <fullName evidence="2">N-acetylmuramoyl-L-alanine amidase</fullName>
        <ecNumber evidence="2">3.5.1.28</ecNumber>
    </recommendedName>
</protein>
<dbReference type="CDD" id="cd02696">
    <property type="entry name" value="MurNAc-LAA"/>
    <property type="match status" value="1"/>
</dbReference>
<dbReference type="PANTHER" id="PTHR30404:SF0">
    <property type="entry name" value="N-ACETYLMURAMOYL-L-ALANINE AMIDASE AMIC"/>
    <property type="match status" value="1"/>
</dbReference>
<dbReference type="Gene3D" id="3.40.630.40">
    <property type="entry name" value="Zn-dependent exopeptidases"/>
    <property type="match status" value="1"/>
</dbReference>
<name>A0A7C4AIJ7_9BACT</name>
<dbReference type="EC" id="3.5.1.28" evidence="2"/>
<evidence type="ECO:0000259" key="4">
    <source>
        <dbReference type="Pfam" id="PF01520"/>
    </source>
</evidence>
<accession>A0A7C4AIJ7</accession>
<gene>
    <name evidence="5" type="ORF">ENV75_00545</name>
</gene>
<reference evidence="5" key="1">
    <citation type="journal article" date="2020" name="mSystems">
        <title>Genome- and Community-Level Interaction Insights into Carbon Utilization and Element Cycling Functions of Hydrothermarchaeota in Hydrothermal Sediment.</title>
        <authorList>
            <person name="Zhou Z."/>
            <person name="Liu Y."/>
            <person name="Xu W."/>
            <person name="Pan J."/>
            <person name="Luo Z.H."/>
            <person name="Li M."/>
        </authorList>
    </citation>
    <scope>NUCLEOTIDE SEQUENCE [LARGE SCALE GENOMIC DNA]</scope>
    <source>
        <strain evidence="5">SpSt-788</strain>
    </source>
</reference>
<proteinExistence type="predicted"/>
<keyword evidence="3" id="KW-0378">Hydrolase</keyword>